<dbReference type="SUPFAM" id="SSF57625">
    <property type="entry name" value="Invertebrate chitin-binding proteins"/>
    <property type="match status" value="1"/>
</dbReference>
<dbReference type="GeneID" id="111086297"/>
<dbReference type="PANTHER" id="PTHR22933:SF43">
    <property type="entry name" value="LP10131P"/>
    <property type="match status" value="1"/>
</dbReference>
<dbReference type="Gene3D" id="2.170.140.10">
    <property type="entry name" value="Chitin binding domain"/>
    <property type="match status" value="1"/>
</dbReference>
<evidence type="ECO:0000313" key="3">
    <source>
        <dbReference type="RefSeq" id="XP_022244366.1"/>
    </source>
</evidence>
<dbReference type="PROSITE" id="PS50940">
    <property type="entry name" value="CHIT_BIND_II"/>
    <property type="match status" value="1"/>
</dbReference>
<gene>
    <name evidence="3" type="primary">LOC111086297</name>
</gene>
<name>A0ABM1SL60_LIMPO</name>
<dbReference type="Pfam" id="PF01607">
    <property type="entry name" value="CBM_14"/>
    <property type="match status" value="1"/>
</dbReference>
<dbReference type="PANTHER" id="PTHR22933">
    <property type="entry name" value="FI18007P1-RELATED"/>
    <property type="match status" value="1"/>
</dbReference>
<dbReference type="InterPro" id="IPR036508">
    <property type="entry name" value="Chitin-bd_dom_sf"/>
</dbReference>
<evidence type="ECO:0000259" key="1">
    <source>
        <dbReference type="PROSITE" id="PS50940"/>
    </source>
</evidence>
<dbReference type="InterPro" id="IPR002557">
    <property type="entry name" value="Chitin-bd_dom"/>
</dbReference>
<dbReference type="InterPro" id="IPR052976">
    <property type="entry name" value="Scoloptoxin-like"/>
</dbReference>
<keyword evidence="2" id="KW-1185">Reference proteome</keyword>
<sequence>MDDKREAYLLPDGVDSVLDEVKKSFVCPGDGYYADVNNDCKVYHVCQSAMYFNRLQMFQWSFFCGEGTIFDQLSLTCSLPERAVQCKTAPNYFYLNNNIGKEGVPYLTDNIKEKGVPYLIEKDIDIISVRKFLPPDIRVIA</sequence>
<proteinExistence type="predicted"/>
<reference evidence="3" key="1">
    <citation type="submission" date="2025-08" db="UniProtKB">
        <authorList>
            <consortium name="RefSeq"/>
        </authorList>
    </citation>
    <scope>IDENTIFICATION</scope>
    <source>
        <tissue evidence="3">Muscle</tissue>
    </source>
</reference>
<dbReference type="SMART" id="SM00494">
    <property type="entry name" value="ChtBD2"/>
    <property type="match status" value="1"/>
</dbReference>
<accession>A0ABM1SL60</accession>
<feature type="domain" description="Chitin-binding type-2" evidence="1">
    <location>
        <begin position="24"/>
        <end position="88"/>
    </location>
</feature>
<dbReference type="Proteomes" id="UP000694941">
    <property type="component" value="Unplaced"/>
</dbReference>
<protein>
    <submittedName>
        <fullName evidence="3">Uncharacterized protein LOC111086297</fullName>
    </submittedName>
</protein>
<organism evidence="2 3">
    <name type="scientific">Limulus polyphemus</name>
    <name type="common">Atlantic horseshoe crab</name>
    <dbReference type="NCBI Taxonomy" id="6850"/>
    <lineage>
        <taxon>Eukaryota</taxon>
        <taxon>Metazoa</taxon>
        <taxon>Ecdysozoa</taxon>
        <taxon>Arthropoda</taxon>
        <taxon>Chelicerata</taxon>
        <taxon>Merostomata</taxon>
        <taxon>Xiphosura</taxon>
        <taxon>Limulidae</taxon>
        <taxon>Limulus</taxon>
    </lineage>
</organism>
<evidence type="ECO:0000313" key="2">
    <source>
        <dbReference type="Proteomes" id="UP000694941"/>
    </source>
</evidence>
<dbReference type="RefSeq" id="XP_022244366.1">
    <property type="nucleotide sequence ID" value="XM_022388658.1"/>
</dbReference>